<feature type="transmembrane region" description="Helical" evidence="5">
    <location>
        <begin position="47"/>
        <end position="65"/>
    </location>
</feature>
<dbReference type="GO" id="GO:0022857">
    <property type="term" value="F:transmembrane transporter activity"/>
    <property type="evidence" value="ECO:0007669"/>
    <property type="project" value="InterPro"/>
</dbReference>
<comment type="caution">
    <text evidence="7">The sequence shown here is derived from an EMBL/GenBank/DDBJ whole genome shotgun (WGS) entry which is preliminary data.</text>
</comment>
<feature type="transmembrane region" description="Helical" evidence="5">
    <location>
        <begin position="386"/>
        <end position="409"/>
    </location>
</feature>
<evidence type="ECO:0000259" key="6">
    <source>
        <dbReference type="PROSITE" id="PS50850"/>
    </source>
</evidence>
<evidence type="ECO:0000256" key="5">
    <source>
        <dbReference type="SAM" id="Phobius"/>
    </source>
</evidence>
<proteinExistence type="predicted"/>
<evidence type="ECO:0000256" key="2">
    <source>
        <dbReference type="ARBA" id="ARBA00022692"/>
    </source>
</evidence>
<evidence type="ECO:0000256" key="1">
    <source>
        <dbReference type="ARBA" id="ARBA00004651"/>
    </source>
</evidence>
<dbReference type="Proteomes" id="UP000267128">
    <property type="component" value="Unassembled WGS sequence"/>
</dbReference>
<dbReference type="OrthoDB" id="9776171at2"/>
<dbReference type="SUPFAM" id="SSF103473">
    <property type="entry name" value="MFS general substrate transporter"/>
    <property type="match status" value="1"/>
</dbReference>
<dbReference type="Pfam" id="PF07690">
    <property type="entry name" value="MFS_1"/>
    <property type="match status" value="1"/>
</dbReference>
<dbReference type="EMBL" id="RJSE01000003">
    <property type="protein sequence ID" value="RNL65438.1"/>
    <property type="molecule type" value="Genomic_DNA"/>
</dbReference>
<feature type="transmembrane region" description="Helical" evidence="5">
    <location>
        <begin position="230"/>
        <end position="250"/>
    </location>
</feature>
<reference evidence="7 8" key="1">
    <citation type="submission" date="2018-11" db="EMBL/GenBank/DDBJ databases">
        <authorList>
            <person name="Li F."/>
        </authorList>
    </citation>
    <scope>NUCLEOTIDE SEQUENCE [LARGE SCALE GENOMIC DNA]</scope>
    <source>
        <strain evidence="7 8">Gsoil 097</strain>
    </source>
</reference>
<dbReference type="AlphaFoldDB" id="A0A3N0CPP2"/>
<dbReference type="InterPro" id="IPR036259">
    <property type="entry name" value="MFS_trans_sf"/>
</dbReference>
<feature type="domain" description="Major facilitator superfamily (MFS) profile" evidence="6">
    <location>
        <begin position="1"/>
        <end position="413"/>
    </location>
</feature>
<dbReference type="PROSITE" id="PS50850">
    <property type="entry name" value="MFS"/>
    <property type="match status" value="1"/>
</dbReference>
<accession>A0A3N0CPP2</accession>
<feature type="transmembrane region" description="Helical" evidence="5">
    <location>
        <begin position="262"/>
        <end position="284"/>
    </location>
</feature>
<feature type="transmembrane region" description="Helical" evidence="5">
    <location>
        <begin position="291"/>
        <end position="310"/>
    </location>
</feature>
<evidence type="ECO:0000313" key="8">
    <source>
        <dbReference type="Proteomes" id="UP000267128"/>
    </source>
</evidence>
<keyword evidence="2 5" id="KW-0812">Transmembrane</keyword>
<feature type="transmembrane region" description="Helical" evidence="5">
    <location>
        <begin position="174"/>
        <end position="192"/>
    </location>
</feature>
<feature type="transmembrane region" description="Helical" evidence="5">
    <location>
        <begin position="322"/>
        <end position="350"/>
    </location>
</feature>
<dbReference type="GO" id="GO:0005886">
    <property type="term" value="C:plasma membrane"/>
    <property type="evidence" value="ECO:0007669"/>
    <property type="project" value="UniProtKB-SubCell"/>
</dbReference>
<keyword evidence="8" id="KW-1185">Reference proteome</keyword>
<sequence length="416" mass="41329">MDAVAAQRRTVSTLVGAQAFGALGITIGIATASLLARDISGSEELAGTAQTAQVLGAAGASWLLARLMAARGRRIGLVVGYLLGAAGSALAVLAGVLESMPVLLFGAVLLGATSSATYASRYAATDLAPPDGRGRALSIVVWATTLGAVAGPNLTGPSADFADWAGIPELTGPFALGTAGMLIAAVVIGVRMRPDPLLLARSIHAGQVADGTQSAEEKQPLRTVLAERPVILAAMIGLAAAHAVMVSVMVMTPLHMEHGGAALKIIGVVISLHVLGMFAFAPVMGFAVDRLGPATVLAAGGVVLLVSLLLCGRAPEGSSTEIFGGLFLLGVGWSMATVSASTMVAGHAPLSSVTEVQGTADLVMNLAAAIGGAASGVIVGEYGFSTLAGFASVFAFAALGAAAYAGLLIRRTGAVA</sequence>
<dbReference type="InterPro" id="IPR020846">
    <property type="entry name" value="MFS_dom"/>
</dbReference>
<protein>
    <submittedName>
        <fullName evidence="7">MFS transporter</fullName>
    </submittedName>
</protein>
<feature type="transmembrane region" description="Helical" evidence="5">
    <location>
        <begin position="103"/>
        <end position="124"/>
    </location>
</feature>
<evidence type="ECO:0000313" key="7">
    <source>
        <dbReference type="EMBL" id="RNL65438.1"/>
    </source>
</evidence>
<keyword evidence="4 5" id="KW-0472">Membrane</keyword>
<dbReference type="PANTHER" id="PTHR23534:SF1">
    <property type="entry name" value="MAJOR FACILITATOR SUPERFAMILY PROTEIN"/>
    <property type="match status" value="1"/>
</dbReference>
<dbReference type="PANTHER" id="PTHR23534">
    <property type="entry name" value="MFS PERMEASE"/>
    <property type="match status" value="1"/>
</dbReference>
<comment type="subcellular location">
    <subcellularLocation>
        <location evidence="1">Cell membrane</location>
        <topology evidence="1">Multi-pass membrane protein</topology>
    </subcellularLocation>
</comment>
<evidence type="ECO:0000256" key="4">
    <source>
        <dbReference type="ARBA" id="ARBA00023136"/>
    </source>
</evidence>
<feature type="transmembrane region" description="Helical" evidence="5">
    <location>
        <begin position="12"/>
        <end position="35"/>
    </location>
</feature>
<keyword evidence="3 5" id="KW-1133">Transmembrane helix</keyword>
<evidence type="ECO:0000256" key="3">
    <source>
        <dbReference type="ARBA" id="ARBA00022989"/>
    </source>
</evidence>
<dbReference type="Gene3D" id="1.20.1250.20">
    <property type="entry name" value="MFS general substrate transporter like domains"/>
    <property type="match status" value="1"/>
</dbReference>
<feature type="transmembrane region" description="Helical" evidence="5">
    <location>
        <begin position="362"/>
        <end position="380"/>
    </location>
</feature>
<feature type="transmembrane region" description="Helical" evidence="5">
    <location>
        <begin position="77"/>
        <end position="97"/>
    </location>
</feature>
<feature type="transmembrane region" description="Helical" evidence="5">
    <location>
        <begin position="136"/>
        <end position="154"/>
    </location>
</feature>
<dbReference type="RefSeq" id="WP_123226541.1">
    <property type="nucleotide sequence ID" value="NZ_RJSE01000003.1"/>
</dbReference>
<dbReference type="InterPro" id="IPR011701">
    <property type="entry name" value="MFS"/>
</dbReference>
<name>A0A3N0CPP2_9ACTN</name>
<gene>
    <name evidence="7" type="ORF">EFK50_05660</name>
</gene>
<organism evidence="7 8">
    <name type="scientific">Nocardioides marmoriginsengisoli</name>
    <dbReference type="NCBI Taxonomy" id="661483"/>
    <lineage>
        <taxon>Bacteria</taxon>
        <taxon>Bacillati</taxon>
        <taxon>Actinomycetota</taxon>
        <taxon>Actinomycetes</taxon>
        <taxon>Propionibacteriales</taxon>
        <taxon>Nocardioidaceae</taxon>
        <taxon>Nocardioides</taxon>
    </lineage>
</organism>